<sequence>MSEEKKNWWEALPEESHTIIWKEMAHEKIYSLRKEQYQNISDSLGEGYDRVDDSLAREPHPQANYARVDKSWKNFWEAENFKRLTLSYRDIHPFAKYFSWDASRFGAPRGHLQSLLKHVTFKVHPRPYDYRSCGRREALTEWWVNCVDFGIHVDYVFRILSILNTGVDTGTNQPDLTLELKVYSTSDHQHNIVDHRFNDTSFWHNADAPEKPKIGHPHPLTQHPYQSRPKRQKHQQIERVFGRPLELPWAGYPECQLMPCRAVTKFLIRRQHYRAIDPQSLAKIYRALPGLTTIHHEMWRSRVRRGTDERWIMHKELAQLYTHSLPDSVEYLTLFEDKNSYLYSRRNQGPNWPSIAEPLLFISEGLKSLSVTSLIDAADFFACEHASHAVWPNLEYLTLTSRSLGPPTSHERKELPVRNERVNRLLQAAGSAAKRMPKLKTLQLWHGTRRHGLVFSYRPSASSVCRLRGVWKPSLEPRTFGVWEEVSEIHLGADLGRAFDPDDDLPLDPPDTSVFEHVVEPDRVAHKISRAQWLWETKYSSRPDCENDI</sequence>
<dbReference type="Proteomes" id="UP000654918">
    <property type="component" value="Unassembled WGS sequence"/>
</dbReference>
<dbReference type="AlphaFoldDB" id="A0A8H6JGA0"/>
<name>A0A8H6JGA0_9PEZI</name>
<proteinExistence type="predicted"/>
<organism evidence="2 3">
    <name type="scientific">Colletotrichum plurivorum</name>
    <dbReference type="NCBI Taxonomy" id="2175906"/>
    <lineage>
        <taxon>Eukaryota</taxon>
        <taxon>Fungi</taxon>
        <taxon>Dikarya</taxon>
        <taxon>Ascomycota</taxon>
        <taxon>Pezizomycotina</taxon>
        <taxon>Sordariomycetes</taxon>
        <taxon>Hypocreomycetidae</taxon>
        <taxon>Glomerellales</taxon>
        <taxon>Glomerellaceae</taxon>
        <taxon>Colletotrichum</taxon>
        <taxon>Colletotrichum orchidearum species complex</taxon>
    </lineage>
</organism>
<gene>
    <name evidence="2" type="ORF">CPLU01_14860</name>
</gene>
<dbReference type="EMBL" id="WIGO01000430">
    <property type="protein sequence ID" value="KAF6812575.1"/>
    <property type="molecule type" value="Genomic_DNA"/>
</dbReference>
<reference evidence="2" key="1">
    <citation type="journal article" date="2020" name="Phytopathology">
        <title>Genome Sequence Resources of Colletotrichum truncatum, C. plurivorum, C. musicola, and C. sojae: Four Species Pathogenic to Soybean (Glycine max).</title>
        <authorList>
            <person name="Rogerio F."/>
            <person name="Boufleur T.R."/>
            <person name="Ciampi-Guillardi M."/>
            <person name="Sukno S.A."/>
            <person name="Thon M.R."/>
            <person name="Massola Junior N.S."/>
            <person name="Baroncelli R."/>
        </authorList>
    </citation>
    <scope>NUCLEOTIDE SEQUENCE</scope>
    <source>
        <strain evidence="2">LFN00145</strain>
    </source>
</reference>
<keyword evidence="3" id="KW-1185">Reference proteome</keyword>
<dbReference type="Pfam" id="PF20183">
    <property type="entry name" value="DUF6546"/>
    <property type="match status" value="1"/>
</dbReference>
<accession>A0A8H6JGA0</accession>
<protein>
    <recommendedName>
        <fullName evidence="1">DUF6546 domain-containing protein</fullName>
    </recommendedName>
</protein>
<evidence type="ECO:0000313" key="3">
    <source>
        <dbReference type="Proteomes" id="UP000654918"/>
    </source>
</evidence>
<comment type="caution">
    <text evidence="2">The sequence shown here is derived from an EMBL/GenBank/DDBJ whole genome shotgun (WGS) entry which is preliminary data.</text>
</comment>
<evidence type="ECO:0000313" key="2">
    <source>
        <dbReference type="EMBL" id="KAF6812575.1"/>
    </source>
</evidence>
<feature type="domain" description="DUF6546" evidence="1">
    <location>
        <begin position="324"/>
        <end position="492"/>
    </location>
</feature>
<evidence type="ECO:0000259" key="1">
    <source>
        <dbReference type="Pfam" id="PF20183"/>
    </source>
</evidence>
<dbReference type="InterPro" id="IPR046676">
    <property type="entry name" value="DUF6546"/>
</dbReference>